<dbReference type="Proteomes" id="UP001597171">
    <property type="component" value="Unassembled WGS sequence"/>
</dbReference>
<sequence length="366" mass="40457">MLAIGLPTALASVYYGFIAAPQYVVEAKFAVRGPEEASSSTLGGVSQLAGLNSAMAVVSDSYIVAQFIESRQLVEKLQNSVDLRSAFTRDEADFLARYRPYAQDTTEHLTRFWNGVSYVYYEPISGIISFNVRAFTPDDALKIARETVRESENLVNKLSERAREDAILNTKQELSRTELRLKFARKAIQDYRDREGSVDPTKSAESQLTIVSGLEGDLAKQEAEYASNATLLSKDAPTMRLLKNRMDALRKRIDAERAKIGSLEAQQAAAGKGRPILSSSFAEYEALETERDFAQKAYEGALTAVENARVRAERQARYIATFLEPAAPQDSLYPARISNVLLVALCSAIAWAIGVLLFYGIRDHSA</sequence>
<keyword evidence="4" id="KW-1185">Reference proteome</keyword>
<keyword evidence="1" id="KW-0175">Coiled coil</keyword>
<keyword evidence="2" id="KW-0812">Transmembrane</keyword>
<protein>
    <submittedName>
        <fullName evidence="3">Uncharacterized protein</fullName>
    </submittedName>
</protein>
<dbReference type="RefSeq" id="WP_378776620.1">
    <property type="nucleotide sequence ID" value="NZ_JBHTMX010000190.1"/>
</dbReference>
<evidence type="ECO:0000256" key="1">
    <source>
        <dbReference type="SAM" id="Coils"/>
    </source>
</evidence>
<proteinExistence type="predicted"/>
<keyword evidence="2" id="KW-1133">Transmembrane helix</keyword>
<evidence type="ECO:0000256" key="2">
    <source>
        <dbReference type="SAM" id="Phobius"/>
    </source>
</evidence>
<dbReference type="PANTHER" id="PTHR32309:SF13">
    <property type="entry name" value="FERRIC ENTEROBACTIN TRANSPORT PROTEIN FEPE"/>
    <property type="match status" value="1"/>
</dbReference>
<feature type="coiled-coil region" evidence="1">
    <location>
        <begin position="239"/>
        <end position="266"/>
    </location>
</feature>
<dbReference type="EMBL" id="JBHTMX010000190">
    <property type="protein sequence ID" value="MFD1333242.1"/>
    <property type="molecule type" value="Genomic_DNA"/>
</dbReference>
<gene>
    <name evidence="3" type="ORF">ACFQ4O_14690</name>
</gene>
<keyword evidence="2" id="KW-0472">Membrane</keyword>
<accession>A0ABW3ZBP8</accession>
<evidence type="ECO:0000313" key="4">
    <source>
        <dbReference type="Proteomes" id="UP001597171"/>
    </source>
</evidence>
<feature type="coiled-coil region" evidence="1">
    <location>
        <begin position="141"/>
        <end position="194"/>
    </location>
</feature>
<comment type="caution">
    <text evidence="3">The sequence shown here is derived from an EMBL/GenBank/DDBJ whole genome shotgun (WGS) entry which is preliminary data.</text>
</comment>
<organism evidence="3 4">
    <name type="scientific">Methylopila musalis</name>
    <dbReference type="NCBI Taxonomy" id="1134781"/>
    <lineage>
        <taxon>Bacteria</taxon>
        <taxon>Pseudomonadati</taxon>
        <taxon>Pseudomonadota</taxon>
        <taxon>Alphaproteobacteria</taxon>
        <taxon>Hyphomicrobiales</taxon>
        <taxon>Methylopilaceae</taxon>
        <taxon>Methylopila</taxon>
    </lineage>
</organism>
<reference evidence="4" key="1">
    <citation type="journal article" date="2019" name="Int. J. Syst. Evol. Microbiol.">
        <title>The Global Catalogue of Microorganisms (GCM) 10K type strain sequencing project: providing services to taxonomists for standard genome sequencing and annotation.</title>
        <authorList>
            <consortium name="The Broad Institute Genomics Platform"/>
            <consortium name="The Broad Institute Genome Sequencing Center for Infectious Disease"/>
            <person name="Wu L."/>
            <person name="Ma J."/>
        </authorList>
    </citation>
    <scope>NUCLEOTIDE SEQUENCE [LARGE SCALE GENOMIC DNA]</scope>
    <source>
        <strain evidence="4">CCUG 61696</strain>
    </source>
</reference>
<evidence type="ECO:0000313" key="3">
    <source>
        <dbReference type="EMBL" id="MFD1333242.1"/>
    </source>
</evidence>
<dbReference type="InterPro" id="IPR050445">
    <property type="entry name" value="Bact_polysacc_biosynth/exp"/>
</dbReference>
<dbReference type="PANTHER" id="PTHR32309">
    <property type="entry name" value="TYROSINE-PROTEIN KINASE"/>
    <property type="match status" value="1"/>
</dbReference>
<feature type="transmembrane region" description="Helical" evidence="2">
    <location>
        <begin position="340"/>
        <end position="361"/>
    </location>
</feature>
<name>A0ABW3ZBP8_9HYPH</name>